<name>C5FN99_ARTOC</name>
<feature type="compositionally biased region" description="Basic and acidic residues" evidence="1">
    <location>
        <begin position="204"/>
        <end position="221"/>
    </location>
</feature>
<reference evidence="3" key="1">
    <citation type="journal article" date="2012" name="MBio">
        <title>Comparative genome analysis of Trichophyton rubrum and related dermatophytes reveals candidate genes involved in infection.</title>
        <authorList>
            <person name="Martinez D.A."/>
            <person name="Oliver B.G."/>
            <person name="Graeser Y."/>
            <person name="Goldberg J.M."/>
            <person name="Li W."/>
            <person name="Martinez-Rossi N.M."/>
            <person name="Monod M."/>
            <person name="Shelest E."/>
            <person name="Barton R.C."/>
            <person name="Birch E."/>
            <person name="Brakhage A.A."/>
            <person name="Chen Z."/>
            <person name="Gurr S.J."/>
            <person name="Heiman D."/>
            <person name="Heitman J."/>
            <person name="Kosti I."/>
            <person name="Rossi A."/>
            <person name="Saif S."/>
            <person name="Samalova M."/>
            <person name="Saunders C.W."/>
            <person name="Shea T."/>
            <person name="Summerbell R.C."/>
            <person name="Xu J."/>
            <person name="Young S."/>
            <person name="Zeng Q."/>
            <person name="Birren B.W."/>
            <person name="Cuomo C.A."/>
            <person name="White T.C."/>
        </authorList>
    </citation>
    <scope>NUCLEOTIDE SEQUENCE [LARGE SCALE GENOMIC DNA]</scope>
    <source>
        <strain evidence="3">ATCC MYA-4605 / CBS 113480</strain>
    </source>
</reference>
<feature type="compositionally biased region" description="Basic residues" evidence="1">
    <location>
        <begin position="222"/>
        <end position="233"/>
    </location>
</feature>
<evidence type="ECO:0008006" key="4">
    <source>
        <dbReference type="Google" id="ProtNLM"/>
    </source>
</evidence>
<dbReference type="Pfam" id="PF08297">
    <property type="entry name" value="U3_snoRNA_assoc"/>
    <property type="match status" value="1"/>
</dbReference>
<dbReference type="eggNOG" id="ENOG502S51X">
    <property type="taxonomic scope" value="Eukaryota"/>
</dbReference>
<dbReference type="HOGENOM" id="CLU_057142_0_0_1"/>
<feature type="compositionally biased region" description="Polar residues" evidence="1">
    <location>
        <begin position="82"/>
        <end position="95"/>
    </location>
</feature>
<evidence type="ECO:0000313" key="3">
    <source>
        <dbReference type="Proteomes" id="UP000002035"/>
    </source>
</evidence>
<sequence length="400" mass="43736">MLSQIVTAARGLFKISDDAEDTASEQEQPTDMATATHNSTFSQETPATHDSPILSAKRKKTPSTVAENTNNRPQKRRKGHSSRNASESGASTPATSVGEGTKSKRLQVLESVTIINRPNTDSTSTAPVDSKPSMPNLRKIRFGSEEPAQANGAHLEDDEEKEDNSTELKNGTASQVDREADDDESSDDEAPEAFSNAVQLSQIRDAERKKEETRQMHEQLRREKRREHEKRLQHQAASKAAIQKAADARREAKARKAEARAAKHDEQQSETSMTLSAETRDSKLSLSRPLPALLPDEILNAEPSARPSITAFEAEKLQTGKPRHIRLTDAAEKAPKDIKVGLTAIRVLSHSGNGFNSALPPKASNASKRVRENWVGGKRKRGATGALRHSTGGPRSFVQK</sequence>
<feature type="compositionally biased region" description="Polar residues" evidence="1">
    <location>
        <begin position="113"/>
        <end position="127"/>
    </location>
</feature>
<dbReference type="OrthoDB" id="5423707at2759"/>
<feature type="compositionally biased region" description="Low complexity" evidence="1">
    <location>
        <begin position="235"/>
        <end position="245"/>
    </location>
</feature>
<dbReference type="STRING" id="554155.C5FN99"/>
<feature type="region of interest" description="Disordered" evidence="1">
    <location>
        <begin position="1"/>
        <end position="286"/>
    </location>
</feature>
<dbReference type="Proteomes" id="UP000002035">
    <property type="component" value="Unassembled WGS sequence"/>
</dbReference>
<keyword evidence="3" id="KW-1185">Reference proteome</keyword>
<dbReference type="OMA" id="FTRQPEE"/>
<accession>C5FN99</accession>
<evidence type="ECO:0000313" key="2">
    <source>
        <dbReference type="EMBL" id="EEQ31335.1"/>
    </source>
</evidence>
<dbReference type="InterPro" id="IPR013268">
    <property type="entry name" value="UTP16"/>
</dbReference>
<gene>
    <name evidence="2" type="ORF">MCYG_04154</name>
</gene>
<dbReference type="GO" id="GO:0030515">
    <property type="term" value="F:snoRNA binding"/>
    <property type="evidence" value="ECO:0007669"/>
    <property type="project" value="InterPro"/>
</dbReference>
<feature type="compositionally biased region" description="Polar residues" evidence="1">
    <location>
        <begin position="62"/>
        <end position="72"/>
    </location>
</feature>
<dbReference type="VEuPathDB" id="FungiDB:MCYG_04154"/>
<dbReference type="EMBL" id="DS995704">
    <property type="protein sequence ID" value="EEQ31335.1"/>
    <property type="molecule type" value="Genomic_DNA"/>
</dbReference>
<feature type="region of interest" description="Disordered" evidence="1">
    <location>
        <begin position="351"/>
        <end position="400"/>
    </location>
</feature>
<feature type="compositionally biased region" description="Basic and acidic residues" evidence="1">
    <location>
        <begin position="246"/>
        <end position="267"/>
    </location>
</feature>
<dbReference type="GeneID" id="9224486"/>
<dbReference type="AlphaFoldDB" id="C5FN99"/>
<feature type="compositionally biased region" description="Polar residues" evidence="1">
    <location>
        <begin position="25"/>
        <end position="48"/>
    </location>
</feature>
<proteinExistence type="predicted"/>
<protein>
    <recommendedName>
        <fullName evidence="4">Immediate-early protein</fullName>
    </recommendedName>
</protein>
<dbReference type="RefSeq" id="XP_002846417.1">
    <property type="nucleotide sequence ID" value="XM_002846371.1"/>
</dbReference>
<organism evidence="2 3">
    <name type="scientific">Arthroderma otae (strain ATCC MYA-4605 / CBS 113480)</name>
    <name type="common">Microsporum canis</name>
    <dbReference type="NCBI Taxonomy" id="554155"/>
    <lineage>
        <taxon>Eukaryota</taxon>
        <taxon>Fungi</taxon>
        <taxon>Dikarya</taxon>
        <taxon>Ascomycota</taxon>
        <taxon>Pezizomycotina</taxon>
        <taxon>Eurotiomycetes</taxon>
        <taxon>Eurotiomycetidae</taxon>
        <taxon>Onygenales</taxon>
        <taxon>Arthrodermataceae</taxon>
        <taxon>Microsporum</taxon>
    </lineage>
</organism>
<feature type="compositionally biased region" description="Acidic residues" evidence="1">
    <location>
        <begin position="179"/>
        <end position="191"/>
    </location>
</feature>
<evidence type="ECO:0000256" key="1">
    <source>
        <dbReference type="SAM" id="MobiDB-lite"/>
    </source>
</evidence>
<dbReference type="GO" id="GO:0006364">
    <property type="term" value="P:rRNA processing"/>
    <property type="evidence" value="ECO:0007669"/>
    <property type="project" value="InterPro"/>
</dbReference>